<dbReference type="EMBL" id="JBGCUO010000001">
    <property type="protein sequence ID" value="MEY1661008.1"/>
    <property type="molecule type" value="Genomic_DNA"/>
</dbReference>
<feature type="chain" id="PRO_5045139679" evidence="1">
    <location>
        <begin position="19"/>
        <end position="152"/>
    </location>
</feature>
<proteinExistence type="predicted"/>
<accession>A0ABV4AEU9</accession>
<comment type="caution">
    <text evidence="2">The sequence shown here is derived from an EMBL/GenBank/DDBJ whole genome shotgun (WGS) entry which is preliminary data.</text>
</comment>
<organism evidence="2 3">
    <name type="scientific">Isoalcanivorax beigongshangi</name>
    <dbReference type="NCBI Taxonomy" id="3238810"/>
    <lineage>
        <taxon>Bacteria</taxon>
        <taxon>Pseudomonadati</taxon>
        <taxon>Pseudomonadota</taxon>
        <taxon>Gammaproteobacteria</taxon>
        <taxon>Oceanospirillales</taxon>
        <taxon>Alcanivoracaceae</taxon>
        <taxon>Isoalcanivorax</taxon>
    </lineage>
</organism>
<gene>
    <name evidence="2" type="ORF">AB5I84_02470</name>
</gene>
<dbReference type="InterPro" id="IPR007332">
    <property type="entry name" value="DUF411"/>
</dbReference>
<dbReference type="Proteomes" id="UP001562065">
    <property type="component" value="Unassembled WGS sequence"/>
</dbReference>
<keyword evidence="1" id="KW-0732">Signal</keyword>
<name>A0ABV4AEU9_9GAMM</name>
<feature type="signal peptide" evidence="1">
    <location>
        <begin position="1"/>
        <end position="18"/>
    </location>
</feature>
<reference evidence="2 3" key="1">
    <citation type="submission" date="2024-07" db="EMBL/GenBank/DDBJ databases">
        <authorList>
            <person name="Ren Q."/>
        </authorList>
    </citation>
    <scope>NUCLEOTIDE SEQUENCE [LARGE SCALE GENOMIC DNA]</scope>
    <source>
        <strain evidence="2 3">REN37</strain>
    </source>
</reference>
<dbReference type="Pfam" id="PF04214">
    <property type="entry name" value="DUF411"/>
    <property type="match status" value="1"/>
</dbReference>
<keyword evidence="3" id="KW-1185">Reference proteome</keyword>
<evidence type="ECO:0000256" key="1">
    <source>
        <dbReference type="SAM" id="SignalP"/>
    </source>
</evidence>
<protein>
    <submittedName>
        <fullName evidence="2">DUF411 domain-containing protein</fullName>
    </submittedName>
</protein>
<evidence type="ECO:0000313" key="3">
    <source>
        <dbReference type="Proteomes" id="UP001562065"/>
    </source>
</evidence>
<sequence>MKRVALLLGLSLSAPVLAEPGPTIQLYKDPSCGCCEGWADHMRAAGYRVNTEIVADMGRVKRHYGVPAHGQSCHTALVDGYVLEGHVPAHAVNQLLAEQPPVQGLTVPGMPIGSPGMEVPGRADDLYAVVPFKDGKLLGGGQRYQGSRPSER</sequence>
<dbReference type="RefSeq" id="WP_369454246.1">
    <property type="nucleotide sequence ID" value="NZ_JBGCUO010000001.1"/>
</dbReference>
<evidence type="ECO:0000313" key="2">
    <source>
        <dbReference type="EMBL" id="MEY1661008.1"/>
    </source>
</evidence>